<evidence type="ECO:0000256" key="7">
    <source>
        <dbReference type="ARBA" id="ARBA00023136"/>
    </source>
</evidence>
<dbReference type="eggNOG" id="COG0679">
    <property type="taxonomic scope" value="Bacteria"/>
</dbReference>
<evidence type="ECO:0000313" key="10">
    <source>
        <dbReference type="Proteomes" id="UP000001302"/>
    </source>
</evidence>
<dbReference type="GO" id="GO:0005886">
    <property type="term" value="C:plasma membrane"/>
    <property type="evidence" value="ECO:0007669"/>
    <property type="project" value="UniProtKB-SubCell"/>
</dbReference>
<keyword evidence="6 8" id="KW-1133">Transmembrane helix</keyword>
<dbReference type="OrthoDB" id="9810457at2"/>
<evidence type="ECO:0000256" key="5">
    <source>
        <dbReference type="ARBA" id="ARBA00022692"/>
    </source>
</evidence>
<evidence type="ECO:0000313" key="9">
    <source>
        <dbReference type="EMBL" id="ADM08465.1"/>
    </source>
</evidence>
<feature type="transmembrane region" description="Helical" evidence="8">
    <location>
        <begin position="95"/>
        <end position="116"/>
    </location>
</feature>
<name>E0TBX2_PARBH</name>
<dbReference type="RefSeq" id="WP_013299439.1">
    <property type="nucleotide sequence ID" value="NC_014414.1"/>
</dbReference>
<reference evidence="9 10" key="2">
    <citation type="journal article" date="2011" name="J. Bacteriol.">
        <title>Complete genome sequence of strain HTCC2503T of Parvularcula bermudensis, the type species of the order "Parvularculales" in the class Alphaproteobacteria.</title>
        <authorList>
            <person name="Oh H.M."/>
            <person name="Kang I."/>
            <person name="Vergin K.L."/>
            <person name="Kang D."/>
            <person name="Rhee K.H."/>
            <person name="Giovannoni S.J."/>
            <person name="Cho J.C."/>
        </authorList>
    </citation>
    <scope>NUCLEOTIDE SEQUENCE [LARGE SCALE GENOMIC DNA]</scope>
    <source>
        <strain evidence="10">ATCC BAA-594 / HTCC2503 / KCTC 12087</strain>
    </source>
</reference>
<evidence type="ECO:0000256" key="2">
    <source>
        <dbReference type="ARBA" id="ARBA00010145"/>
    </source>
</evidence>
<organism evidence="9 10">
    <name type="scientific">Parvularcula bermudensis (strain ATCC BAA-594 / HTCC2503 / KCTC 12087)</name>
    <dbReference type="NCBI Taxonomy" id="314260"/>
    <lineage>
        <taxon>Bacteria</taxon>
        <taxon>Pseudomonadati</taxon>
        <taxon>Pseudomonadota</taxon>
        <taxon>Alphaproteobacteria</taxon>
        <taxon>Parvularculales</taxon>
        <taxon>Parvularculaceae</taxon>
        <taxon>Parvularcula</taxon>
    </lineage>
</organism>
<sequence length="314" mass="32320">MLDTLVVISPVFILVGAGATACWTGVISQATVDGTMSFVLKIAVPVLLFRELARLDLALVFQPALLLSFYLAAFTAYTIGIVVARFVIGRDLPDAVVIGFGALFSNSLLLGIPITFQSFGPESVAGNYAIIAFHSPLTYLVGLTVMEMVLAGRSGMRSLPRKVGGAMFRNAIMVGIAAGILANLLSLAPTGPVGAATEMLAATAFPAALFSLGGVLTRIPIKRSFGAAAMVASLSLLVHPAIAFLLGVGVFGLDKAGVVSAVMTAAMPTGVNGFIFAQLYGRATGAAASAVFLATLLSVLTIPLWIMLLNTVLG</sequence>
<feature type="transmembrane region" description="Helical" evidence="8">
    <location>
        <begin position="200"/>
        <end position="219"/>
    </location>
</feature>
<evidence type="ECO:0000256" key="6">
    <source>
        <dbReference type="ARBA" id="ARBA00022989"/>
    </source>
</evidence>
<feature type="transmembrane region" description="Helical" evidence="8">
    <location>
        <begin position="67"/>
        <end position="88"/>
    </location>
</feature>
<dbReference type="EMBL" id="CP002156">
    <property type="protein sequence ID" value="ADM08465.1"/>
    <property type="molecule type" value="Genomic_DNA"/>
</dbReference>
<dbReference type="InterPro" id="IPR004776">
    <property type="entry name" value="Mem_transp_PIN-like"/>
</dbReference>
<keyword evidence="3" id="KW-0813">Transport</keyword>
<protein>
    <submittedName>
        <fullName evidence="9">Putative malonate transporter, mdcF, AEC family protein</fullName>
    </submittedName>
</protein>
<dbReference type="PANTHER" id="PTHR36838:SF3">
    <property type="entry name" value="TRANSPORTER AUXIN EFFLUX CARRIER EC FAMILY"/>
    <property type="match status" value="1"/>
</dbReference>
<gene>
    <name evidence="9" type="ordered locus">PB2503_01932</name>
</gene>
<feature type="transmembrane region" description="Helical" evidence="8">
    <location>
        <begin position="171"/>
        <end position="188"/>
    </location>
</feature>
<accession>E0TBX2</accession>
<dbReference type="STRING" id="314260.PB2503_01932"/>
<evidence type="ECO:0000256" key="4">
    <source>
        <dbReference type="ARBA" id="ARBA00022475"/>
    </source>
</evidence>
<dbReference type="KEGG" id="pbr:PB2503_01932"/>
<dbReference type="AlphaFoldDB" id="E0TBX2"/>
<feature type="transmembrane region" description="Helical" evidence="8">
    <location>
        <begin position="258"/>
        <end position="280"/>
    </location>
</feature>
<proteinExistence type="inferred from homology"/>
<reference evidence="10" key="1">
    <citation type="submission" date="2010-08" db="EMBL/GenBank/DDBJ databases">
        <title>Genome sequence of Parvularcula bermudensis HTCC2503.</title>
        <authorList>
            <person name="Kang D.-M."/>
            <person name="Oh H.-M."/>
            <person name="Cho J.-C."/>
        </authorList>
    </citation>
    <scope>NUCLEOTIDE SEQUENCE [LARGE SCALE GENOMIC DNA]</scope>
    <source>
        <strain evidence="10">ATCC BAA-594 / HTCC2503 / KCTC 12087</strain>
    </source>
</reference>
<evidence type="ECO:0000256" key="1">
    <source>
        <dbReference type="ARBA" id="ARBA00004651"/>
    </source>
</evidence>
<feature type="transmembrane region" description="Helical" evidence="8">
    <location>
        <begin position="287"/>
        <end position="308"/>
    </location>
</feature>
<feature type="transmembrane region" description="Helical" evidence="8">
    <location>
        <begin position="6"/>
        <end position="26"/>
    </location>
</feature>
<comment type="subcellular location">
    <subcellularLocation>
        <location evidence="1">Cell membrane</location>
        <topology evidence="1">Multi-pass membrane protein</topology>
    </subcellularLocation>
</comment>
<keyword evidence="7 8" id="KW-0472">Membrane</keyword>
<dbReference type="Gene3D" id="1.20.1530.20">
    <property type="match status" value="1"/>
</dbReference>
<dbReference type="PANTHER" id="PTHR36838">
    <property type="entry name" value="AUXIN EFFLUX CARRIER FAMILY PROTEIN"/>
    <property type="match status" value="1"/>
</dbReference>
<dbReference type="Pfam" id="PF03547">
    <property type="entry name" value="Mem_trans"/>
    <property type="match status" value="2"/>
</dbReference>
<feature type="transmembrane region" description="Helical" evidence="8">
    <location>
        <begin position="128"/>
        <end position="150"/>
    </location>
</feature>
<keyword evidence="4" id="KW-1003">Cell membrane</keyword>
<feature type="transmembrane region" description="Helical" evidence="8">
    <location>
        <begin position="231"/>
        <end position="252"/>
    </location>
</feature>
<evidence type="ECO:0000256" key="3">
    <source>
        <dbReference type="ARBA" id="ARBA00022448"/>
    </source>
</evidence>
<keyword evidence="5 8" id="KW-0812">Transmembrane</keyword>
<dbReference type="HOGENOM" id="CLU_056175_2_1_5"/>
<evidence type="ECO:0000256" key="8">
    <source>
        <dbReference type="SAM" id="Phobius"/>
    </source>
</evidence>
<keyword evidence="10" id="KW-1185">Reference proteome</keyword>
<dbReference type="GO" id="GO:0055085">
    <property type="term" value="P:transmembrane transport"/>
    <property type="evidence" value="ECO:0007669"/>
    <property type="project" value="InterPro"/>
</dbReference>
<dbReference type="InterPro" id="IPR038770">
    <property type="entry name" value="Na+/solute_symporter_sf"/>
</dbReference>
<dbReference type="Proteomes" id="UP000001302">
    <property type="component" value="Chromosome"/>
</dbReference>
<comment type="similarity">
    <text evidence="2">Belongs to the auxin efflux carrier (TC 2.A.69) family.</text>
</comment>